<dbReference type="EnsemblMetazoa" id="GAUT022035-RA">
    <property type="protein sequence ID" value="GAUT022035-PA"/>
    <property type="gene ID" value="GAUT022035"/>
</dbReference>
<reference evidence="2" key="1">
    <citation type="submission" date="2020-05" db="UniProtKB">
        <authorList>
            <consortium name="EnsemblMetazoa"/>
        </authorList>
    </citation>
    <scope>IDENTIFICATION</scope>
    <source>
        <strain evidence="2">TTRI</strain>
    </source>
</reference>
<name>A0A1A9V0Q9_GLOAU</name>
<keyword evidence="1" id="KW-0175">Coiled coil</keyword>
<evidence type="ECO:0000313" key="2">
    <source>
        <dbReference type="EnsemblMetazoa" id="GAUT022035-PA"/>
    </source>
</evidence>
<dbReference type="VEuPathDB" id="VectorBase:GAUT022035"/>
<evidence type="ECO:0000256" key="1">
    <source>
        <dbReference type="SAM" id="Coils"/>
    </source>
</evidence>
<proteinExistence type="predicted"/>
<evidence type="ECO:0000313" key="3">
    <source>
        <dbReference type="Proteomes" id="UP000078200"/>
    </source>
</evidence>
<organism evidence="2 3">
    <name type="scientific">Glossina austeni</name>
    <name type="common">Savannah tsetse fly</name>
    <dbReference type="NCBI Taxonomy" id="7395"/>
    <lineage>
        <taxon>Eukaryota</taxon>
        <taxon>Metazoa</taxon>
        <taxon>Ecdysozoa</taxon>
        <taxon>Arthropoda</taxon>
        <taxon>Hexapoda</taxon>
        <taxon>Insecta</taxon>
        <taxon>Pterygota</taxon>
        <taxon>Neoptera</taxon>
        <taxon>Endopterygota</taxon>
        <taxon>Diptera</taxon>
        <taxon>Brachycera</taxon>
        <taxon>Muscomorpha</taxon>
        <taxon>Hippoboscoidea</taxon>
        <taxon>Glossinidae</taxon>
        <taxon>Glossina</taxon>
    </lineage>
</organism>
<dbReference type="AlphaFoldDB" id="A0A1A9V0Q9"/>
<sequence>MRFWPIPDVDFYAETTPLWGRYCRQPNITWKPPKSQPPHEIRYWRDLQGGKKKYIEDKDLLFKDWPKNRLRKPACLPLYYGVGNRFIRLEKAPPAGFKCAPVPLSLAEARQVKEILDKAAAENAPKQEEGEEEKKKKKKKIMRFYPHPDPQIYWEIPPSWSLFCRTPNKSWKRRSLEPKHTVLYWRDLEGAKIEWIMKKHLEFENWPDTRIRLEACLPVYYSVGARFIRLEKTLLGFKCSEMPLSLVEAREVKAYWRAVAREKRRLAKLKKKAAKEAKKKAAARAALRG</sequence>
<keyword evidence="3" id="KW-1185">Reference proteome</keyword>
<accession>A0A1A9V0Q9</accession>
<protein>
    <submittedName>
        <fullName evidence="2">Uncharacterized protein</fullName>
    </submittedName>
</protein>
<feature type="coiled-coil region" evidence="1">
    <location>
        <begin position="259"/>
        <end position="286"/>
    </location>
</feature>
<dbReference type="Proteomes" id="UP000078200">
    <property type="component" value="Unassembled WGS sequence"/>
</dbReference>